<dbReference type="Proteomes" id="UP000000763">
    <property type="component" value="Chromosome 8"/>
</dbReference>
<evidence type="ECO:0000313" key="3">
    <source>
        <dbReference type="EMBL" id="BAC99910.1"/>
    </source>
</evidence>
<evidence type="ECO:0000313" key="4">
    <source>
        <dbReference type="Proteomes" id="UP000000763"/>
    </source>
</evidence>
<dbReference type="EMBL" id="AP005847">
    <property type="protein sequence ID" value="BAC99910.1"/>
    <property type="molecule type" value="Genomic_DNA"/>
</dbReference>
<reference evidence="3" key="2">
    <citation type="submission" date="2002-10" db="EMBL/GenBank/DDBJ databases">
        <title>Oryza sativa nipponbare(GA3) genomic DNA, chromosome 8, BAC clone:OJ9990_A01.</title>
        <authorList>
            <person name="Sasaki T."/>
            <person name="Matsumoto T."/>
            <person name="Katayose Y."/>
        </authorList>
    </citation>
    <scope>NUCLEOTIDE SEQUENCE</scope>
</reference>
<reference evidence="4" key="4">
    <citation type="journal article" date="2008" name="Nucleic Acids Res.">
        <title>The rice annotation project database (RAP-DB): 2008 update.</title>
        <authorList>
            <consortium name="The rice annotation project (RAP)"/>
        </authorList>
    </citation>
    <scope>GENOME REANNOTATION</scope>
    <source>
        <strain evidence="4">cv. Nipponbare</strain>
    </source>
</reference>
<evidence type="ECO:0000313" key="2">
    <source>
        <dbReference type="EMBL" id="BAC99813.1"/>
    </source>
</evidence>
<organism evidence="3 4">
    <name type="scientific">Oryza sativa subsp. japonica</name>
    <name type="common">Rice</name>
    <dbReference type="NCBI Taxonomy" id="39947"/>
    <lineage>
        <taxon>Eukaryota</taxon>
        <taxon>Viridiplantae</taxon>
        <taxon>Streptophyta</taxon>
        <taxon>Embryophyta</taxon>
        <taxon>Tracheophyta</taxon>
        <taxon>Spermatophyta</taxon>
        <taxon>Magnoliopsida</taxon>
        <taxon>Liliopsida</taxon>
        <taxon>Poales</taxon>
        <taxon>Poaceae</taxon>
        <taxon>BOP clade</taxon>
        <taxon>Oryzoideae</taxon>
        <taxon>Oryzeae</taxon>
        <taxon>Oryzinae</taxon>
        <taxon>Oryza</taxon>
        <taxon>Oryza sativa</taxon>
    </lineage>
</organism>
<sequence>MRPDQERPWRRRSATWPMQPWRRRSAGKPGRASVAAPPCRAVEEAVERRPASKATNSSSWRPRRLVSARTRHPLRTMASCGVAHLSVTQLTRLDRFWAHLHRQTEPCAVLRDASNAHLPVAPVARTGTWAVLYQAGPRHDGPAR</sequence>
<accession>Q7EY06</accession>
<feature type="compositionally biased region" description="Basic and acidic residues" evidence="1">
    <location>
        <begin position="41"/>
        <end position="50"/>
    </location>
</feature>
<protein>
    <submittedName>
        <fullName evidence="3">Uncharacterized protein</fullName>
    </submittedName>
</protein>
<reference evidence="4" key="3">
    <citation type="journal article" date="2005" name="Nature">
        <title>The map-based sequence of the rice genome.</title>
        <authorList>
            <consortium name="International rice genome sequencing project (IRGSP)"/>
            <person name="Matsumoto T."/>
            <person name="Wu J."/>
            <person name="Kanamori H."/>
            <person name="Katayose Y."/>
            <person name="Fujisawa M."/>
            <person name="Namiki N."/>
            <person name="Mizuno H."/>
            <person name="Yamamoto K."/>
            <person name="Antonio B.A."/>
            <person name="Baba T."/>
            <person name="Sakata K."/>
            <person name="Nagamura Y."/>
            <person name="Aoki H."/>
            <person name="Arikawa K."/>
            <person name="Arita K."/>
            <person name="Bito T."/>
            <person name="Chiden Y."/>
            <person name="Fujitsuka N."/>
            <person name="Fukunaka R."/>
            <person name="Hamada M."/>
            <person name="Harada C."/>
            <person name="Hayashi A."/>
            <person name="Hijishita S."/>
            <person name="Honda M."/>
            <person name="Hosokawa S."/>
            <person name="Ichikawa Y."/>
            <person name="Idonuma A."/>
            <person name="Iijima M."/>
            <person name="Ikeda M."/>
            <person name="Ikeno M."/>
            <person name="Ito K."/>
            <person name="Ito S."/>
            <person name="Ito T."/>
            <person name="Ito Y."/>
            <person name="Ito Y."/>
            <person name="Iwabuchi A."/>
            <person name="Kamiya K."/>
            <person name="Karasawa W."/>
            <person name="Kurita K."/>
            <person name="Katagiri S."/>
            <person name="Kikuta A."/>
            <person name="Kobayashi H."/>
            <person name="Kobayashi N."/>
            <person name="Machita K."/>
            <person name="Maehara T."/>
            <person name="Masukawa M."/>
            <person name="Mizubayashi T."/>
            <person name="Mukai Y."/>
            <person name="Nagasaki H."/>
            <person name="Nagata Y."/>
            <person name="Naito S."/>
            <person name="Nakashima M."/>
            <person name="Nakama Y."/>
            <person name="Nakamichi Y."/>
            <person name="Nakamura M."/>
            <person name="Meguro A."/>
            <person name="Negishi M."/>
            <person name="Ohta I."/>
            <person name="Ohta T."/>
            <person name="Okamoto M."/>
            <person name="Ono N."/>
            <person name="Saji S."/>
            <person name="Sakaguchi M."/>
            <person name="Sakai K."/>
            <person name="Shibata M."/>
            <person name="Shimokawa T."/>
            <person name="Song J."/>
            <person name="Takazaki Y."/>
            <person name="Terasawa K."/>
            <person name="Tsugane M."/>
            <person name="Tsuji K."/>
            <person name="Ueda S."/>
            <person name="Waki K."/>
            <person name="Yamagata H."/>
            <person name="Yamamoto M."/>
            <person name="Yamamoto S."/>
            <person name="Yamane H."/>
            <person name="Yoshiki S."/>
            <person name="Yoshihara R."/>
            <person name="Yukawa K."/>
            <person name="Zhong H."/>
            <person name="Yano M."/>
            <person name="Yuan Q."/>
            <person name="Ouyang S."/>
            <person name="Liu J."/>
            <person name="Jones K.M."/>
            <person name="Gansberger K."/>
            <person name="Moffat K."/>
            <person name="Hill J."/>
            <person name="Bera J."/>
            <person name="Fadrosh D."/>
            <person name="Jin S."/>
            <person name="Johri S."/>
            <person name="Kim M."/>
            <person name="Overton L."/>
            <person name="Reardon M."/>
            <person name="Tsitrin T."/>
            <person name="Vuong H."/>
            <person name="Weaver B."/>
            <person name="Ciecko A."/>
            <person name="Tallon L."/>
            <person name="Jackson J."/>
            <person name="Pai G."/>
            <person name="Aken S.V."/>
            <person name="Utterback T."/>
            <person name="Reidmuller S."/>
            <person name="Feldblyum T."/>
            <person name="Hsiao J."/>
            <person name="Zismann V."/>
            <person name="Iobst S."/>
            <person name="de Vazeille A.R."/>
            <person name="Buell C.R."/>
            <person name="Ying K."/>
            <person name="Li Y."/>
            <person name="Lu T."/>
            <person name="Huang Y."/>
            <person name="Zhao Q."/>
            <person name="Feng Q."/>
            <person name="Zhang L."/>
            <person name="Zhu J."/>
            <person name="Weng Q."/>
            <person name="Mu J."/>
            <person name="Lu Y."/>
            <person name="Fan D."/>
            <person name="Liu Y."/>
            <person name="Guan J."/>
            <person name="Zhang Y."/>
            <person name="Yu S."/>
            <person name="Liu X."/>
            <person name="Zhang Y."/>
            <person name="Hong G."/>
            <person name="Han B."/>
            <person name="Choisne N."/>
            <person name="Demange N."/>
            <person name="Orjeda G."/>
            <person name="Samain S."/>
            <person name="Cattolico L."/>
            <person name="Pelletier E."/>
            <person name="Couloux A."/>
            <person name="Segurens B."/>
            <person name="Wincker P."/>
            <person name="D'Hont A."/>
            <person name="Scarpelli C."/>
            <person name="Weissenbach J."/>
            <person name="Salanoubat M."/>
            <person name="Quetier F."/>
            <person name="Yu Y."/>
            <person name="Kim H.R."/>
            <person name="Rambo T."/>
            <person name="Currie J."/>
            <person name="Collura K."/>
            <person name="Luo M."/>
            <person name="Yang T."/>
            <person name="Ammiraju J.S.S."/>
            <person name="Engler F."/>
            <person name="Soderlund C."/>
            <person name="Wing R.A."/>
            <person name="Palmer L.E."/>
            <person name="de la Bastide M."/>
            <person name="Spiegel L."/>
            <person name="Nascimento L."/>
            <person name="Zutavern T."/>
            <person name="O'Shaughnessy A."/>
            <person name="Dike S."/>
            <person name="Dedhia N."/>
            <person name="Preston R."/>
            <person name="Balija V."/>
            <person name="McCombie W.R."/>
            <person name="Chow T."/>
            <person name="Chen H."/>
            <person name="Chung M."/>
            <person name="Chen C."/>
            <person name="Shaw J."/>
            <person name="Wu H."/>
            <person name="Hsiao K."/>
            <person name="Chao Y."/>
            <person name="Chu M."/>
            <person name="Cheng C."/>
            <person name="Hour A."/>
            <person name="Lee P."/>
            <person name="Lin S."/>
            <person name="Lin Y."/>
            <person name="Liou J."/>
            <person name="Liu S."/>
            <person name="Hsing Y."/>
            <person name="Raghuvanshi S."/>
            <person name="Mohanty A."/>
            <person name="Bharti A.K."/>
            <person name="Gaur A."/>
            <person name="Gupta V."/>
            <person name="Kumar D."/>
            <person name="Ravi V."/>
            <person name="Vij S."/>
            <person name="Kapur A."/>
            <person name="Khurana P."/>
            <person name="Khurana P."/>
            <person name="Khurana J.P."/>
            <person name="Tyagi A.K."/>
            <person name="Gaikwad K."/>
            <person name="Singh A."/>
            <person name="Dalal V."/>
            <person name="Srivastava S."/>
            <person name="Dixit A."/>
            <person name="Pal A.K."/>
            <person name="Ghazi I.A."/>
            <person name="Yadav M."/>
            <person name="Pandit A."/>
            <person name="Bhargava A."/>
            <person name="Sureshbabu K."/>
            <person name="Batra K."/>
            <person name="Sharma T.R."/>
            <person name="Mohapatra T."/>
            <person name="Singh N.K."/>
            <person name="Messing J."/>
            <person name="Nelson A.B."/>
            <person name="Fuks G."/>
            <person name="Kavchok S."/>
            <person name="Keizer G."/>
            <person name="Linton E."/>
            <person name="Llaca V."/>
            <person name="Song R."/>
            <person name="Tanyolac B."/>
            <person name="Young S."/>
            <person name="Ho-Il K."/>
            <person name="Hahn J.H."/>
            <person name="Sangsakoo G."/>
            <person name="Vanavichit A."/>
            <person name="de Mattos Luiz.A.T."/>
            <person name="Zimmer P.D."/>
            <person name="Malone G."/>
            <person name="Dellagostin O."/>
            <person name="de Oliveira A.C."/>
            <person name="Bevan M."/>
            <person name="Bancroft I."/>
            <person name="Minx P."/>
            <person name="Cordum H."/>
            <person name="Wilson R."/>
            <person name="Cheng Z."/>
            <person name="Jin W."/>
            <person name="Jiang J."/>
            <person name="Leong S.A."/>
            <person name="Iwama H."/>
            <person name="Gojobori T."/>
            <person name="Itoh T."/>
            <person name="Niimura Y."/>
            <person name="Fujii Y."/>
            <person name="Habara T."/>
            <person name="Sakai H."/>
            <person name="Sato Y."/>
            <person name="Wilson G."/>
            <person name="Kumar K."/>
            <person name="McCouch S."/>
            <person name="Juretic N."/>
            <person name="Hoen D."/>
            <person name="Wright S."/>
            <person name="Bruskiewich R."/>
            <person name="Bureau T."/>
            <person name="Miyao A."/>
            <person name="Hirochika H."/>
            <person name="Nishikawa T."/>
            <person name="Kadowaki K."/>
            <person name="Sugiura M."/>
            <person name="Burr B."/>
            <person name="Sasaki T."/>
        </authorList>
    </citation>
    <scope>NUCLEOTIDE SEQUENCE [LARGE SCALE GENOMIC DNA]</scope>
    <source>
        <strain evidence="4">cv. Nipponbare</strain>
    </source>
</reference>
<dbReference type="AlphaFoldDB" id="Q7EY06"/>
<feature type="region of interest" description="Disordered" evidence="1">
    <location>
        <begin position="1"/>
        <end position="66"/>
    </location>
</feature>
<proteinExistence type="predicted"/>
<dbReference type="EMBL" id="AP005605">
    <property type="protein sequence ID" value="BAC99813.1"/>
    <property type="molecule type" value="Genomic_DNA"/>
</dbReference>
<name>Q7EY06_ORYSJ</name>
<reference evidence="2" key="1">
    <citation type="submission" date="2002-08" db="EMBL/GenBank/DDBJ databases">
        <title>Oryza sativa nipponbare(GA3) genomic DNA, chromosome 8, BAC clone:OJ1449_C01.</title>
        <authorList>
            <person name="Sasaki T."/>
            <person name="Matsumoto T."/>
            <person name="Katayose Y."/>
        </authorList>
    </citation>
    <scope>NUCLEOTIDE SEQUENCE</scope>
</reference>
<gene>
    <name evidence="3" type="primary">OJ9990_A01.120</name>
    <name evidence="2" type="ORF">OJ1449_C01.3</name>
</gene>
<evidence type="ECO:0000256" key="1">
    <source>
        <dbReference type="SAM" id="MobiDB-lite"/>
    </source>
</evidence>